<proteinExistence type="predicted"/>
<dbReference type="InterPro" id="IPR051620">
    <property type="entry name" value="ORF904-like_C"/>
</dbReference>
<name>A0A835Z1L1_9STRA</name>
<reference evidence="3" key="1">
    <citation type="submission" date="2021-02" db="EMBL/GenBank/DDBJ databases">
        <title>First Annotated Genome of the Yellow-green Alga Tribonema minus.</title>
        <authorList>
            <person name="Mahan K.M."/>
        </authorList>
    </citation>
    <scope>NUCLEOTIDE SEQUENCE</scope>
    <source>
        <strain evidence="3">UTEX B ZZ1240</strain>
    </source>
</reference>
<organism evidence="3 4">
    <name type="scientific">Tribonema minus</name>
    <dbReference type="NCBI Taxonomy" id="303371"/>
    <lineage>
        <taxon>Eukaryota</taxon>
        <taxon>Sar</taxon>
        <taxon>Stramenopiles</taxon>
        <taxon>Ochrophyta</taxon>
        <taxon>PX clade</taxon>
        <taxon>Xanthophyceae</taxon>
        <taxon>Tribonematales</taxon>
        <taxon>Tribonemataceae</taxon>
        <taxon>Tribonema</taxon>
    </lineage>
</organism>
<evidence type="ECO:0000313" key="4">
    <source>
        <dbReference type="Proteomes" id="UP000664859"/>
    </source>
</evidence>
<evidence type="ECO:0000256" key="1">
    <source>
        <dbReference type="ARBA" id="ARBA00022801"/>
    </source>
</evidence>
<dbReference type="AlphaFoldDB" id="A0A835Z1L1"/>
<accession>A0A835Z1L1</accession>
<dbReference type="InterPro" id="IPR027417">
    <property type="entry name" value="P-loop_NTPase"/>
</dbReference>
<dbReference type="PANTHER" id="PTHR35372:SF2">
    <property type="entry name" value="SF3 HELICASE DOMAIN-CONTAINING PROTEIN"/>
    <property type="match status" value="1"/>
</dbReference>
<gene>
    <name evidence="3" type="ORF">JKP88DRAFT_164087</name>
</gene>
<protein>
    <recommendedName>
        <fullName evidence="2">Bacteriophage/plasmid primase P4 C-terminal domain-containing protein</fullName>
    </recommendedName>
</protein>
<dbReference type="Gene3D" id="3.40.50.300">
    <property type="entry name" value="P-loop containing nucleotide triphosphate hydrolases"/>
    <property type="match status" value="1"/>
</dbReference>
<evidence type="ECO:0000259" key="2">
    <source>
        <dbReference type="Pfam" id="PF08706"/>
    </source>
</evidence>
<feature type="domain" description="Bacteriophage/plasmid primase P4 C-terminal" evidence="2">
    <location>
        <begin position="15"/>
        <end position="76"/>
    </location>
</feature>
<comment type="caution">
    <text evidence="3">The sequence shown here is derived from an EMBL/GenBank/DDBJ whole genome shotgun (WGS) entry which is preliminary data.</text>
</comment>
<keyword evidence="4" id="KW-1185">Reference proteome</keyword>
<evidence type="ECO:0000313" key="3">
    <source>
        <dbReference type="EMBL" id="KAG5183365.1"/>
    </source>
</evidence>
<dbReference type="GO" id="GO:0016787">
    <property type="term" value="F:hydrolase activity"/>
    <property type="evidence" value="ECO:0007669"/>
    <property type="project" value="UniProtKB-KW"/>
</dbReference>
<dbReference type="PANTHER" id="PTHR35372">
    <property type="entry name" value="ATP BINDING PROTEIN-RELATED"/>
    <property type="match status" value="1"/>
</dbReference>
<dbReference type="InterPro" id="IPR014818">
    <property type="entry name" value="Phage/plasmid_primase_P4_C"/>
</dbReference>
<dbReference type="Pfam" id="PF08706">
    <property type="entry name" value="D5_N"/>
    <property type="match status" value="1"/>
</dbReference>
<dbReference type="Proteomes" id="UP000664859">
    <property type="component" value="Unassembled WGS sequence"/>
</dbReference>
<keyword evidence="1" id="KW-0378">Hydrolase</keyword>
<dbReference type="OrthoDB" id="2375545at2759"/>
<sequence length="388" mass="42931">MGVVHCLTALVRDKTFLNLLDADKDVLSVTDGVVDLRTATLRPRVRGDYLIYALSTPFDPEHPELHTIEKWMKDVTLSERLGRPEYLEFMQRLIGYSITGHTREEIIVMFIGNGANSKGVLHELLSDVLESLYYAAPRSIIVQTARGGAGAASSDMAALNGKRIGAVDEMPDEPLNDTQFRLLAGGAGIPARELYSAQASFKNLCQIILNFNFPVQMRITHATLRRIMACPFDMQALPVVPMSGAALDPTNPRHILLDIKMKGNLSRAAFFSWAVAGAKKWYEEGLGPHPKCCADLRSHIMDDNADVGMWIAERCEVGEGLMASTKMAWNDFCASRPEGNNITNASFRVEMGRRGFHIAQATRTQLRDKRCCHGLKIAGHIYDQNAAV</sequence>
<dbReference type="EMBL" id="JAFCMP010000212">
    <property type="protein sequence ID" value="KAG5183365.1"/>
    <property type="molecule type" value="Genomic_DNA"/>
</dbReference>